<accession>A0A1D8IRV4</accession>
<dbReference type="AlphaFoldDB" id="A0A1D8IRV4"/>
<protein>
    <submittedName>
        <fullName evidence="1">Uncharacterized protein</fullName>
    </submittedName>
</protein>
<dbReference type="KEGG" id="aprs:BI364_15000"/>
<dbReference type="EMBL" id="CP017415">
    <property type="protein sequence ID" value="AOU99074.1"/>
    <property type="molecule type" value="Genomic_DNA"/>
</dbReference>
<dbReference type="Proteomes" id="UP000095401">
    <property type="component" value="Chromosome"/>
</dbReference>
<evidence type="ECO:0000313" key="2">
    <source>
        <dbReference type="Proteomes" id="UP000095401"/>
    </source>
</evidence>
<keyword evidence="2" id="KW-1185">Reference proteome</keyword>
<name>A0A1D8IRV4_9GAMM</name>
<sequence>MLETLAIFHSFLKRADKEVKAKEWETLSRLVDAYAFSTSSGPDKKNKSTESPPRVNAAVIEFIKNTQKDKEQFWEQICDDAHPNGKRMMLYGGLLQDSRYIDKPIEENERGLFPAVYNSLYSCCWLISAILDFDVLLEEIRYGGDLPEDHELMVKRTRVMGSGP</sequence>
<proteinExistence type="predicted"/>
<reference evidence="2" key="1">
    <citation type="submission" date="2016-09" db="EMBL/GenBank/DDBJ databases">
        <title>Acidihalobacter prosperus F5.</title>
        <authorList>
            <person name="Khaleque H.N."/>
            <person name="Ramsay J.P."/>
            <person name="Kaksonen A.H."/>
            <person name="Boxall N.J."/>
            <person name="Watkin E.L.J."/>
        </authorList>
    </citation>
    <scope>NUCLEOTIDE SEQUENCE [LARGE SCALE GENOMIC DNA]</scope>
    <source>
        <strain evidence="2">F5</strain>
    </source>
</reference>
<gene>
    <name evidence="1" type="ORF">BI364_15000</name>
</gene>
<organism evidence="1 2">
    <name type="scientific">Acidihalobacter yilgarnensis</name>
    <dbReference type="NCBI Taxonomy" id="2819280"/>
    <lineage>
        <taxon>Bacteria</taxon>
        <taxon>Pseudomonadati</taxon>
        <taxon>Pseudomonadota</taxon>
        <taxon>Gammaproteobacteria</taxon>
        <taxon>Chromatiales</taxon>
        <taxon>Ectothiorhodospiraceae</taxon>
        <taxon>Acidihalobacter</taxon>
    </lineage>
</organism>
<evidence type="ECO:0000313" key="1">
    <source>
        <dbReference type="EMBL" id="AOU99074.1"/>
    </source>
</evidence>